<feature type="compositionally biased region" description="Low complexity" evidence="6">
    <location>
        <begin position="17"/>
        <end position="32"/>
    </location>
</feature>
<name>A0A812V5J7_9DINO</name>
<dbReference type="Proteomes" id="UP000604046">
    <property type="component" value="Unassembled WGS sequence"/>
</dbReference>
<dbReference type="InterPro" id="IPR008271">
    <property type="entry name" value="Ser/Thr_kinase_AS"/>
</dbReference>
<evidence type="ECO:0000256" key="3">
    <source>
        <dbReference type="ARBA" id="ARBA00022741"/>
    </source>
</evidence>
<dbReference type="GO" id="GO:0004674">
    <property type="term" value="F:protein serine/threonine kinase activity"/>
    <property type="evidence" value="ECO:0007669"/>
    <property type="project" value="UniProtKB-KW"/>
</dbReference>
<dbReference type="InterPro" id="IPR050205">
    <property type="entry name" value="CDPK_Ser/Thr_kinases"/>
</dbReference>
<evidence type="ECO:0000256" key="6">
    <source>
        <dbReference type="SAM" id="MobiDB-lite"/>
    </source>
</evidence>
<dbReference type="SMART" id="SM00220">
    <property type="entry name" value="S_TKc"/>
    <property type="match status" value="1"/>
</dbReference>
<keyword evidence="3" id="KW-0547">Nucleotide-binding</keyword>
<evidence type="ECO:0000259" key="7">
    <source>
        <dbReference type="PROSITE" id="PS50011"/>
    </source>
</evidence>
<reference evidence="8" key="1">
    <citation type="submission" date="2021-02" db="EMBL/GenBank/DDBJ databases">
        <authorList>
            <person name="Dougan E. K."/>
            <person name="Rhodes N."/>
            <person name="Thang M."/>
            <person name="Chan C."/>
        </authorList>
    </citation>
    <scope>NUCLEOTIDE SEQUENCE</scope>
</reference>
<sequence length="457" mass="51211">MGKLLNWASLLRPASKAAAQPRSQPGPSPRSAAEAERWRALTEQVERWRASSSHVYQQVDDSLPMVYPRDVTPRAADSPVPSSPASFAAGSVADGGLPSTFASESTISWQLEEPAAHSERKKPSALPPLLSRSRGTRSTPSKHWTGAEDEDLRQYASALKKGAKSPGVIRSSDERYVFFDGVTPTANKHVSLVHGMRCADNRPVVVKNIKKTYFASKVEEKQWRASCRTLFELATQSNLCQLLEVSEDEEGYYVVMEKVLGKDLFDTLRELEGPMPMAEMKGIVGQILKGLTVLHDHDLVHRDLKLQNVMIKRDERGQVQVKIIDYDTLQTVKLKDEKERGDRVVGSDQYIAPEAYEGNYSQASDMFAVGVMMFALMRGRFPFSHKLFDDQPGENYVGSAKMSQIAHKLRSATISWPSKFKEEHPEAVDLCQWLLKMPPEQRPSARRAQNHPFLAQF</sequence>
<evidence type="ECO:0000313" key="8">
    <source>
        <dbReference type="EMBL" id="CAE7602631.1"/>
    </source>
</evidence>
<feature type="compositionally biased region" description="Basic and acidic residues" evidence="6">
    <location>
        <begin position="33"/>
        <end position="49"/>
    </location>
</feature>
<dbReference type="AlphaFoldDB" id="A0A812V5J7"/>
<keyword evidence="5" id="KW-0067">ATP-binding</keyword>
<gene>
    <name evidence="8" type="primary">ATG1C</name>
    <name evidence="8" type="ORF">SNAT2548_LOCUS34276</name>
</gene>
<dbReference type="PROSITE" id="PS00108">
    <property type="entry name" value="PROTEIN_KINASE_ST"/>
    <property type="match status" value="1"/>
</dbReference>
<keyword evidence="4" id="KW-0418">Kinase</keyword>
<keyword evidence="2" id="KW-0808">Transferase</keyword>
<evidence type="ECO:0000256" key="5">
    <source>
        <dbReference type="ARBA" id="ARBA00022840"/>
    </source>
</evidence>
<feature type="region of interest" description="Disordered" evidence="6">
    <location>
        <begin position="112"/>
        <end position="149"/>
    </location>
</feature>
<keyword evidence="1" id="KW-0723">Serine/threonine-protein kinase</keyword>
<dbReference type="Gene3D" id="3.30.200.20">
    <property type="entry name" value="Phosphorylase Kinase, domain 1"/>
    <property type="match status" value="1"/>
</dbReference>
<dbReference type="EMBL" id="CAJNDS010002801">
    <property type="protein sequence ID" value="CAE7602631.1"/>
    <property type="molecule type" value="Genomic_DNA"/>
</dbReference>
<dbReference type="SUPFAM" id="SSF56112">
    <property type="entry name" value="Protein kinase-like (PK-like)"/>
    <property type="match status" value="1"/>
</dbReference>
<feature type="domain" description="Protein kinase" evidence="7">
    <location>
        <begin position="155"/>
        <end position="454"/>
    </location>
</feature>
<dbReference type="PROSITE" id="PS50011">
    <property type="entry name" value="PROTEIN_KINASE_DOM"/>
    <property type="match status" value="1"/>
</dbReference>
<dbReference type="OrthoDB" id="10252171at2759"/>
<evidence type="ECO:0000256" key="1">
    <source>
        <dbReference type="ARBA" id="ARBA00022527"/>
    </source>
</evidence>
<feature type="compositionally biased region" description="Polar residues" evidence="6">
    <location>
        <begin position="50"/>
        <end position="60"/>
    </location>
</feature>
<evidence type="ECO:0000313" key="9">
    <source>
        <dbReference type="Proteomes" id="UP000604046"/>
    </source>
</evidence>
<organism evidence="8 9">
    <name type="scientific">Symbiodinium natans</name>
    <dbReference type="NCBI Taxonomy" id="878477"/>
    <lineage>
        <taxon>Eukaryota</taxon>
        <taxon>Sar</taxon>
        <taxon>Alveolata</taxon>
        <taxon>Dinophyceae</taxon>
        <taxon>Suessiales</taxon>
        <taxon>Symbiodiniaceae</taxon>
        <taxon>Symbiodinium</taxon>
    </lineage>
</organism>
<dbReference type="Gene3D" id="1.10.510.10">
    <property type="entry name" value="Transferase(Phosphotransferase) domain 1"/>
    <property type="match status" value="1"/>
</dbReference>
<evidence type="ECO:0000256" key="4">
    <source>
        <dbReference type="ARBA" id="ARBA00022777"/>
    </source>
</evidence>
<dbReference type="PANTHER" id="PTHR24349">
    <property type="entry name" value="SERINE/THREONINE-PROTEIN KINASE"/>
    <property type="match status" value="1"/>
</dbReference>
<feature type="compositionally biased region" description="Low complexity" evidence="6">
    <location>
        <begin position="73"/>
        <end position="91"/>
    </location>
</feature>
<dbReference type="InterPro" id="IPR000719">
    <property type="entry name" value="Prot_kinase_dom"/>
</dbReference>
<feature type="region of interest" description="Disordered" evidence="6">
    <location>
        <begin position="14"/>
        <end position="91"/>
    </location>
</feature>
<protein>
    <submittedName>
        <fullName evidence="8">ATG1C protein</fullName>
    </submittedName>
</protein>
<keyword evidence="9" id="KW-1185">Reference proteome</keyword>
<dbReference type="GO" id="GO:0005524">
    <property type="term" value="F:ATP binding"/>
    <property type="evidence" value="ECO:0007669"/>
    <property type="project" value="UniProtKB-KW"/>
</dbReference>
<dbReference type="CDD" id="cd14014">
    <property type="entry name" value="STKc_PknB_like"/>
    <property type="match status" value="1"/>
</dbReference>
<evidence type="ECO:0000256" key="2">
    <source>
        <dbReference type="ARBA" id="ARBA00022679"/>
    </source>
</evidence>
<accession>A0A812V5J7</accession>
<dbReference type="Pfam" id="PF00069">
    <property type="entry name" value="Pkinase"/>
    <property type="match status" value="1"/>
</dbReference>
<dbReference type="InterPro" id="IPR011009">
    <property type="entry name" value="Kinase-like_dom_sf"/>
</dbReference>
<comment type="caution">
    <text evidence="8">The sequence shown here is derived from an EMBL/GenBank/DDBJ whole genome shotgun (WGS) entry which is preliminary data.</text>
</comment>
<proteinExistence type="predicted"/>